<dbReference type="SUPFAM" id="SSF48726">
    <property type="entry name" value="Immunoglobulin"/>
    <property type="match status" value="4"/>
</dbReference>
<dbReference type="PROSITE" id="PS50287">
    <property type="entry name" value="SRCR_2"/>
    <property type="match status" value="3"/>
</dbReference>
<dbReference type="PRINTS" id="PR00258">
    <property type="entry name" value="SPERACTRCPTR"/>
</dbReference>
<dbReference type="InterPro" id="IPR036772">
    <property type="entry name" value="SRCR-like_dom_sf"/>
</dbReference>
<organism evidence="15 16">
    <name type="scientific">Pogonophryne albipinna</name>
    <dbReference type="NCBI Taxonomy" id="1090488"/>
    <lineage>
        <taxon>Eukaryota</taxon>
        <taxon>Metazoa</taxon>
        <taxon>Chordata</taxon>
        <taxon>Craniata</taxon>
        <taxon>Vertebrata</taxon>
        <taxon>Euteleostomi</taxon>
        <taxon>Actinopterygii</taxon>
        <taxon>Neopterygii</taxon>
        <taxon>Teleostei</taxon>
        <taxon>Neoteleostei</taxon>
        <taxon>Acanthomorphata</taxon>
        <taxon>Eupercaria</taxon>
        <taxon>Perciformes</taxon>
        <taxon>Notothenioidei</taxon>
        <taxon>Pogonophryne</taxon>
    </lineage>
</organism>
<sequence length="737" mass="79016">MGSKQQGNLHRLVIVAVDGQIRLAGNRSNHCSGRVEIYHSSTWGTVCGDGWDRDDAQVVCRQLGCGSALSAPHSAHYGFGTHNCGHSEDAGVVCSDPEVRLAGSGSNHCSGRVEIYHSSTWGTVCDDGWDRDDAQVVCRQLGCGSALSAPHSAHYGQGSGPIWLDDVGCSGSESSVTECAHPGFGTHNCGHSEDAGVVCSDPEVRLAGFGSNHCSGRVEIYHSSTWGTVCDDGWDLDDAQVVCRQLGCGSALSAPHSAHYGQGTGPIWLDDVGCSGSESSVTECAHPGFGTHNCGHSEDAGVFCSDAGLEKPSMSMHPTAEVTWGQSISISCSSSSRHQQLFSNTTFILEKTSSSFRESRTPGSSSASFSIQEVNLEHEGWYRCQYQIRVSGRYFSSTFSDSVRLSVSAKADEGALGGPDGPEVTWGQSVSITCSASTLPEKLISNTMFILEKTSSSFRQSRTPGSSSASFSIQEVNLEHEGWYRCQYQIRVSGRDFSSTFSDSVRLSVSGEVLVGPDGPEVTWGQSVSINCSSSSLHQQLFSNTTFFLENNSSSFRESRTPGSSSASFSIQEVNLDHEGWYRCQYQIRVSGRDFSSPFSDSVRLSVSVPLQQPKLSVTSPSRGLFWSPEGAEVTRGHSFLLTCSIAPQYPGGLFSLLFSGSRLNVNRPAVNHSASFSFPAAGPEQQGSYSCLYEVTLSSRTFTSTQEAPLTVIITCKGKLNPKGQVEEIRRPQPNS</sequence>
<feature type="domain" description="SRCR" evidence="13">
    <location>
        <begin position="99"/>
        <end position="200"/>
    </location>
</feature>
<evidence type="ECO:0000256" key="4">
    <source>
        <dbReference type="ARBA" id="ARBA00022692"/>
    </source>
</evidence>
<dbReference type="GO" id="GO:0004252">
    <property type="term" value="F:serine-type endopeptidase activity"/>
    <property type="evidence" value="ECO:0007669"/>
    <property type="project" value="TreeGrafter"/>
</dbReference>
<dbReference type="PROSITE" id="PS00420">
    <property type="entry name" value="SRCR_1"/>
    <property type="match status" value="3"/>
</dbReference>
<evidence type="ECO:0000256" key="1">
    <source>
        <dbReference type="ARBA" id="ARBA00004167"/>
    </source>
</evidence>
<keyword evidence="10" id="KW-0325">Glycoprotein</keyword>
<evidence type="ECO:0000256" key="12">
    <source>
        <dbReference type="PROSITE-ProRule" id="PRU00196"/>
    </source>
</evidence>
<dbReference type="Gene3D" id="2.60.40.10">
    <property type="entry name" value="Immunoglobulins"/>
    <property type="match status" value="4"/>
</dbReference>
<comment type="caution">
    <text evidence="15">The sequence shown here is derived from an EMBL/GenBank/DDBJ whole genome shotgun (WGS) entry which is preliminary data.</text>
</comment>
<feature type="disulfide bond" evidence="12">
    <location>
        <begin position="230"/>
        <end position="294"/>
    </location>
</feature>
<keyword evidence="11" id="KW-0393">Immunoglobulin domain</keyword>
<feature type="non-terminal residue" evidence="15">
    <location>
        <position position="1"/>
    </location>
</feature>
<evidence type="ECO:0000256" key="8">
    <source>
        <dbReference type="ARBA" id="ARBA00023136"/>
    </source>
</evidence>
<dbReference type="InterPro" id="IPR003599">
    <property type="entry name" value="Ig_sub"/>
</dbReference>
<keyword evidence="5" id="KW-0732">Signal</keyword>
<dbReference type="FunFam" id="3.10.250.10:FF:000006">
    <property type="entry name" value="neurotrypsin isoform X2"/>
    <property type="match status" value="2"/>
</dbReference>
<evidence type="ECO:0000256" key="7">
    <source>
        <dbReference type="ARBA" id="ARBA00022989"/>
    </source>
</evidence>
<comment type="subcellular location">
    <subcellularLocation>
        <location evidence="1">Membrane</location>
        <topology evidence="1">Single-pass membrane protein</topology>
    </subcellularLocation>
    <subcellularLocation>
        <location evidence="2">Secreted</location>
    </subcellularLocation>
</comment>
<dbReference type="SMART" id="SM00408">
    <property type="entry name" value="IGc2"/>
    <property type="match status" value="4"/>
</dbReference>
<dbReference type="Proteomes" id="UP001219934">
    <property type="component" value="Unassembled WGS sequence"/>
</dbReference>
<reference evidence="15" key="1">
    <citation type="submission" date="2022-11" db="EMBL/GenBank/DDBJ databases">
        <title>Chromosome-level genome of Pogonophryne albipinna.</title>
        <authorList>
            <person name="Jo E."/>
        </authorList>
    </citation>
    <scope>NUCLEOTIDE SEQUENCE</scope>
    <source>
        <strain evidence="15">SGF0006</strain>
        <tissue evidence="15">Muscle</tissue>
    </source>
</reference>
<evidence type="ECO:0000313" key="16">
    <source>
        <dbReference type="Proteomes" id="UP001219934"/>
    </source>
</evidence>
<name>A0AAD6F321_9TELE</name>
<dbReference type="GO" id="GO:0005615">
    <property type="term" value="C:extracellular space"/>
    <property type="evidence" value="ECO:0007669"/>
    <property type="project" value="TreeGrafter"/>
</dbReference>
<feature type="domain" description="SRCR" evidence="13">
    <location>
        <begin position="21"/>
        <end position="102"/>
    </location>
</feature>
<evidence type="ECO:0000256" key="9">
    <source>
        <dbReference type="ARBA" id="ARBA00023157"/>
    </source>
</evidence>
<gene>
    <name evidence="15" type="ORF">JOQ06_022373</name>
</gene>
<evidence type="ECO:0000259" key="13">
    <source>
        <dbReference type="PROSITE" id="PS50287"/>
    </source>
</evidence>
<feature type="domain" description="Ig-like" evidence="14">
    <location>
        <begin position="614"/>
        <end position="704"/>
    </location>
</feature>
<dbReference type="PANTHER" id="PTHR48071:SF15">
    <property type="entry name" value="SRCR DOMAIN-CONTAINING PROTEIN"/>
    <property type="match status" value="1"/>
</dbReference>
<dbReference type="InterPro" id="IPR013783">
    <property type="entry name" value="Ig-like_fold"/>
</dbReference>
<dbReference type="InterPro" id="IPR001190">
    <property type="entry name" value="SRCR"/>
</dbReference>
<evidence type="ECO:0000256" key="3">
    <source>
        <dbReference type="ARBA" id="ARBA00022525"/>
    </source>
</evidence>
<accession>A0AAD6F321</accession>
<dbReference type="EMBL" id="JAPTMU010000263">
    <property type="protein sequence ID" value="KAJ4919694.1"/>
    <property type="molecule type" value="Genomic_DNA"/>
</dbReference>
<feature type="domain" description="Ig-like" evidence="14">
    <location>
        <begin position="312"/>
        <end position="400"/>
    </location>
</feature>
<dbReference type="PROSITE" id="PS50835">
    <property type="entry name" value="IG_LIKE"/>
    <property type="match status" value="2"/>
</dbReference>
<feature type="disulfide bond" evidence="12">
    <location>
        <begin position="138"/>
        <end position="199"/>
    </location>
</feature>
<dbReference type="AlphaFoldDB" id="A0AAD6F321"/>
<feature type="disulfide bond" evidence="12">
    <location>
        <begin position="169"/>
        <end position="179"/>
    </location>
</feature>
<dbReference type="InterPro" id="IPR013151">
    <property type="entry name" value="Immunoglobulin_dom"/>
</dbReference>
<dbReference type="FunFam" id="3.10.250.10:FF:000016">
    <property type="entry name" value="Scavenger receptor cysteine-rich protein type 12"/>
    <property type="match status" value="1"/>
</dbReference>
<comment type="caution">
    <text evidence="12">Lacks conserved residue(s) required for the propagation of feature annotation.</text>
</comment>
<feature type="disulfide bond" evidence="12">
    <location>
        <begin position="274"/>
        <end position="284"/>
    </location>
</feature>
<dbReference type="InterPro" id="IPR036179">
    <property type="entry name" value="Ig-like_dom_sf"/>
</dbReference>
<feature type="disulfide bond" evidence="12">
    <location>
        <begin position="125"/>
        <end position="189"/>
    </location>
</feature>
<keyword evidence="4" id="KW-0812">Transmembrane</keyword>
<evidence type="ECO:0000256" key="2">
    <source>
        <dbReference type="ARBA" id="ARBA00004613"/>
    </source>
</evidence>
<dbReference type="PANTHER" id="PTHR48071">
    <property type="entry name" value="SRCR DOMAIN-CONTAINING PROTEIN"/>
    <property type="match status" value="1"/>
</dbReference>
<protein>
    <recommendedName>
        <fullName evidence="17">Deleted in malignant brain tumors 1 protein-like</fullName>
    </recommendedName>
</protein>
<evidence type="ECO:0000256" key="10">
    <source>
        <dbReference type="ARBA" id="ARBA00023180"/>
    </source>
</evidence>
<evidence type="ECO:0000256" key="6">
    <source>
        <dbReference type="ARBA" id="ARBA00022737"/>
    </source>
</evidence>
<dbReference type="Gene3D" id="3.10.250.10">
    <property type="entry name" value="SRCR-like domain"/>
    <property type="match status" value="3"/>
</dbReference>
<feature type="disulfide bond" evidence="12">
    <location>
        <begin position="243"/>
        <end position="304"/>
    </location>
</feature>
<keyword evidence="3" id="KW-0964">Secreted</keyword>
<dbReference type="InterPro" id="IPR003598">
    <property type="entry name" value="Ig_sub2"/>
</dbReference>
<evidence type="ECO:0000259" key="14">
    <source>
        <dbReference type="PROSITE" id="PS50835"/>
    </source>
</evidence>
<evidence type="ECO:0008006" key="17">
    <source>
        <dbReference type="Google" id="ProtNLM"/>
    </source>
</evidence>
<keyword evidence="8" id="KW-0472">Membrane</keyword>
<evidence type="ECO:0000313" key="15">
    <source>
        <dbReference type="EMBL" id="KAJ4919694.1"/>
    </source>
</evidence>
<keyword evidence="9 12" id="KW-1015">Disulfide bond</keyword>
<feature type="domain" description="SRCR" evidence="13">
    <location>
        <begin position="204"/>
        <end position="305"/>
    </location>
</feature>
<dbReference type="GO" id="GO:0005886">
    <property type="term" value="C:plasma membrane"/>
    <property type="evidence" value="ECO:0007669"/>
    <property type="project" value="TreeGrafter"/>
</dbReference>
<dbReference type="FunFam" id="2.60.40.10:FF:000049">
    <property type="entry name" value="Leukocyte immunoglobulin-like receptor subfamily B member 1"/>
    <property type="match status" value="1"/>
</dbReference>
<evidence type="ECO:0000256" key="5">
    <source>
        <dbReference type="ARBA" id="ARBA00022729"/>
    </source>
</evidence>
<proteinExistence type="predicted"/>
<dbReference type="SMART" id="SM00202">
    <property type="entry name" value="SR"/>
    <property type="match status" value="3"/>
</dbReference>
<dbReference type="InterPro" id="IPR007110">
    <property type="entry name" value="Ig-like_dom"/>
</dbReference>
<dbReference type="SUPFAM" id="SSF56487">
    <property type="entry name" value="SRCR-like"/>
    <property type="match status" value="3"/>
</dbReference>
<keyword evidence="6" id="KW-0677">Repeat</keyword>
<keyword evidence="16" id="KW-1185">Reference proteome</keyword>
<dbReference type="SMART" id="SM00409">
    <property type="entry name" value="IG"/>
    <property type="match status" value="4"/>
</dbReference>
<dbReference type="Pfam" id="PF00530">
    <property type="entry name" value="SRCR"/>
    <property type="match status" value="3"/>
</dbReference>
<keyword evidence="7" id="KW-1133">Transmembrane helix</keyword>
<dbReference type="Pfam" id="PF00047">
    <property type="entry name" value="ig"/>
    <property type="match status" value="4"/>
</dbReference>
<dbReference type="GO" id="GO:0031638">
    <property type="term" value="P:zymogen activation"/>
    <property type="evidence" value="ECO:0007669"/>
    <property type="project" value="TreeGrafter"/>
</dbReference>
<evidence type="ECO:0000256" key="11">
    <source>
        <dbReference type="ARBA" id="ARBA00023319"/>
    </source>
</evidence>